<feature type="region of interest" description="Disordered" evidence="7">
    <location>
        <begin position="1"/>
        <end position="22"/>
    </location>
</feature>
<feature type="domain" description="Homeobox" evidence="8">
    <location>
        <begin position="17"/>
        <end position="87"/>
    </location>
</feature>
<dbReference type="SMART" id="SM00389">
    <property type="entry name" value="HOX"/>
    <property type="match status" value="1"/>
</dbReference>
<feature type="DNA-binding region" description="Homeobox" evidence="5">
    <location>
        <begin position="19"/>
        <end position="88"/>
    </location>
</feature>
<dbReference type="Gene3D" id="1.10.10.60">
    <property type="entry name" value="Homeodomain-like"/>
    <property type="match status" value="1"/>
</dbReference>
<reference evidence="9 10" key="1">
    <citation type="submission" date="2015-01" db="EMBL/GenBank/DDBJ databases">
        <title>Genome of allotetraploid Gossypium barbadense reveals genomic plasticity and fiber elongation in cotton evolution.</title>
        <authorList>
            <person name="Chen X."/>
            <person name="Liu X."/>
            <person name="Zhao B."/>
            <person name="Zheng H."/>
            <person name="Hu Y."/>
            <person name="Lu G."/>
            <person name="Yang C."/>
            <person name="Chen J."/>
            <person name="Shan C."/>
            <person name="Zhang L."/>
            <person name="Zhou Y."/>
            <person name="Wang L."/>
            <person name="Guo W."/>
            <person name="Bai Y."/>
            <person name="Ruan J."/>
            <person name="Shangguan X."/>
            <person name="Mao Y."/>
            <person name="Jiang J."/>
            <person name="Zhu Y."/>
            <person name="Lei J."/>
            <person name="Kang H."/>
            <person name="Chen S."/>
            <person name="He X."/>
            <person name="Wang R."/>
            <person name="Wang Y."/>
            <person name="Chen J."/>
            <person name="Wang L."/>
            <person name="Yu S."/>
            <person name="Wang B."/>
            <person name="Wei J."/>
            <person name="Song S."/>
            <person name="Lu X."/>
            <person name="Gao Z."/>
            <person name="Gu W."/>
            <person name="Deng X."/>
            <person name="Ma D."/>
            <person name="Wang S."/>
            <person name="Liang W."/>
            <person name="Fang L."/>
            <person name="Cai C."/>
            <person name="Zhu X."/>
            <person name="Zhou B."/>
            <person name="Zhang Y."/>
            <person name="Chen Z."/>
            <person name="Xu S."/>
            <person name="Zhu R."/>
            <person name="Wang S."/>
            <person name="Zhang T."/>
            <person name="Zhao G."/>
        </authorList>
    </citation>
    <scope>NUCLEOTIDE SEQUENCE [LARGE SCALE GENOMIC DNA]</scope>
    <source>
        <strain evidence="10">cv. Xinhai21</strain>
        <tissue evidence="9">Leaf</tissue>
    </source>
</reference>
<evidence type="ECO:0000256" key="7">
    <source>
        <dbReference type="SAM" id="MobiDB-lite"/>
    </source>
</evidence>
<keyword evidence="2 5" id="KW-0238">DNA-binding</keyword>
<keyword evidence="4 5" id="KW-0539">Nucleus</keyword>
<feature type="region of interest" description="Disordered" evidence="7">
    <location>
        <begin position="86"/>
        <end position="116"/>
    </location>
</feature>
<evidence type="ECO:0000256" key="6">
    <source>
        <dbReference type="RuleBase" id="RU000682"/>
    </source>
</evidence>
<dbReference type="PANTHER" id="PTHR47713">
    <property type="entry name" value="HOMEODOMAIN-LIKE SUPERFAMILY PROTEIN"/>
    <property type="match status" value="1"/>
</dbReference>
<dbReference type="InterPro" id="IPR009057">
    <property type="entry name" value="Homeodomain-like_sf"/>
</dbReference>
<dbReference type="InterPro" id="IPR001356">
    <property type="entry name" value="HD"/>
</dbReference>
<evidence type="ECO:0000256" key="2">
    <source>
        <dbReference type="ARBA" id="ARBA00023125"/>
    </source>
</evidence>
<protein>
    <recommendedName>
        <fullName evidence="8">Homeobox domain-containing protein</fullName>
    </recommendedName>
</protein>
<sequence length="536" mass="60599">MEDSGEQQTEENKGSVDVANKKRTFKTPAQLLALEEAYKGFKRSFGSFTAQKFPSDEMKARLAVQIRLTEKQISSWFCHRRLKDKRRDESYPNGRQDHSSGVIQDRGSGLRQDSCGSIKQGDYRNIDLREVESRRIYGQEFPAADLKFECRSHQNPYDDRMEDTSSESNLSLNDQPENGAITQINPRSSKSIGYKPSGYLKVKGEIENPAITAVKRQLGRHYKEDGPLLGIQFDSLPPGAFEFPSSSPVNGSSYLCCLDLEPMYVGDTRQTHSPDISGVIKQPSNIRTSFRVFSLKTGDYCEYYTSGDMCRALLVNVHNSKISSQDSDMEGAKFNTVQGSERLDRKSHHQLKHKSSLDIYNDSTKKSTLTDSKRIKTSSKFAVEKMGSDSFPNHPSPYGMKISDEQQKPWLHDDDSHTYKAPKNENLSRTSNLIRGYNESSSTERGSSARMGKVEKLRGEWKTKKECPVTVKTDLKNKLRVSKQVNVQYPQQDFAAYAPHARLPLLTNQTKGYVLDSVRTANYALTHFTVPNSLEK</sequence>
<dbReference type="PROSITE" id="PS50071">
    <property type="entry name" value="HOMEOBOX_2"/>
    <property type="match status" value="1"/>
</dbReference>
<dbReference type="OrthoDB" id="6159439at2759"/>
<dbReference type="SUPFAM" id="SSF46689">
    <property type="entry name" value="Homeodomain-like"/>
    <property type="match status" value="1"/>
</dbReference>
<dbReference type="CDD" id="cd00086">
    <property type="entry name" value="homeodomain"/>
    <property type="match status" value="1"/>
</dbReference>
<feature type="compositionally biased region" description="Basic and acidic residues" evidence="7">
    <location>
        <begin position="154"/>
        <end position="163"/>
    </location>
</feature>
<dbReference type="Pfam" id="PF00046">
    <property type="entry name" value="Homeodomain"/>
    <property type="match status" value="1"/>
</dbReference>
<accession>A0A2P5YFT1</accession>
<dbReference type="InterPro" id="IPR017970">
    <property type="entry name" value="Homeobox_CS"/>
</dbReference>
<feature type="compositionally biased region" description="Polar residues" evidence="7">
    <location>
        <begin position="166"/>
        <end position="189"/>
    </location>
</feature>
<feature type="region of interest" description="Disordered" evidence="7">
    <location>
        <begin position="337"/>
        <end position="359"/>
    </location>
</feature>
<comment type="subcellular location">
    <subcellularLocation>
        <location evidence="1 5 6">Nucleus</location>
    </subcellularLocation>
</comment>
<evidence type="ECO:0000256" key="5">
    <source>
        <dbReference type="PROSITE-ProRule" id="PRU00108"/>
    </source>
</evidence>
<dbReference type="Proteomes" id="UP000239757">
    <property type="component" value="Unassembled WGS sequence"/>
</dbReference>
<feature type="region of interest" description="Disordered" evidence="7">
    <location>
        <begin position="410"/>
        <end position="454"/>
    </location>
</feature>
<feature type="compositionally biased region" description="Basic and acidic residues" evidence="7">
    <location>
        <begin position="86"/>
        <end position="98"/>
    </location>
</feature>
<organism evidence="9 10">
    <name type="scientific">Gossypium barbadense</name>
    <name type="common">Sea Island cotton</name>
    <name type="synonym">Hibiscus barbadensis</name>
    <dbReference type="NCBI Taxonomy" id="3634"/>
    <lineage>
        <taxon>Eukaryota</taxon>
        <taxon>Viridiplantae</taxon>
        <taxon>Streptophyta</taxon>
        <taxon>Embryophyta</taxon>
        <taxon>Tracheophyta</taxon>
        <taxon>Spermatophyta</taxon>
        <taxon>Magnoliopsida</taxon>
        <taxon>eudicotyledons</taxon>
        <taxon>Gunneridae</taxon>
        <taxon>Pentapetalae</taxon>
        <taxon>rosids</taxon>
        <taxon>malvids</taxon>
        <taxon>Malvales</taxon>
        <taxon>Malvaceae</taxon>
        <taxon>Malvoideae</taxon>
        <taxon>Gossypium</taxon>
    </lineage>
</organism>
<proteinExistence type="predicted"/>
<feature type="compositionally biased region" description="Polar residues" evidence="7">
    <location>
        <begin position="425"/>
        <end position="446"/>
    </location>
</feature>
<dbReference type="PROSITE" id="PS00027">
    <property type="entry name" value="HOMEOBOX_1"/>
    <property type="match status" value="1"/>
</dbReference>
<name>A0A2P5YFT1_GOSBA</name>
<gene>
    <name evidence="9" type="ORF">GOBAR_AA06106</name>
</gene>
<evidence type="ECO:0000256" key="1">
    <source>
        <dbReference type="ARBA" id="ARBA00004123"/>
    </source>
</evidence>
<feature type="compositionally biased region" description="Basic residues" evidence="7">
    <location>
        <begin position="345"/>
        <end position="354"/>
    </location>
</feature>
<dbReference type="AlphaFoldDB" id="A0A2P5YFT1"/>
<keyword evidence="3 5" id="KW-0371">Homeobox</keyword>
<evidence type="ECO:0000256" key="3">
    <source>
        <dbReference type="ARBA" id="ARBA00023155"/>
    </source>
</evidence>
<evidence type="ECO:0000313" key="9">
    <source>
        <dbReference type="EMBL" id="PPS14455.1"/>
    </source>
</evidence>
<dbReference type="GO" id="GO:0003677">
    <property type="term" value="F:DNA binding"/>
    <property type="evidence" value="ECO:0007669"/>
    <property type="project" value="UniProtKB-UniRule"/>
</dbReference>
<evidence type="ECO:0000259" key="8">
    <source>
        <dbReference type="PROSITE" id="PS50071"/>
    </source>
</evidence>
<feature type="region of interest" description="Disordered" evidence="7">
    <location>
        <begin position="154"/>
        <end position="189"/>
    </location>
</feature>
<dbReference type="GO" id="GO:0005634">
    <property type="term" value="C:nucleus"/>
    <property type="evidence" value="ECO:0007669"/>
    <property type="project" value="UniProtKB-SubCell"/>
</dbReference>
<dbReference type="EMBL" id="KZ663252">
    <property type="protein sequence ID" value="PPS14455.1"/>
    <property type="molecule type" value="Genomic_DNA"/>
</dbReference>
<evidence type="ECO:0000256" key="4">
    <source>
        <dbReference type="ARBA" id="ARBA00023242"/>
    </source>
</evidence>
<evidence type="ECO:0000313" key="10">
    <source>
        <dbReference type="Proteomes" id="UP000239757"/>
    </source>
</evidence>
<dbReference type="PANTHER" id="PTHR47713:SF2">
    <property type="entry name" value="HOMEODOMAIN-LIKE SUPERFAMILY PROTEIN"/>
    <property type="match status" value="1"/>
</dbReference>
<dbReference type="GO" id="GO:0000981">
    <property type="term" value="F:DNA-binding transcription factor activity, RNA polymerase II-specific"/>
    <property type="evidence" value="ECO:0007669"/>
    <property type="project" value="InterPro"/>
</dbReference>